<proteinExistence type="predicted"/>
<evidence type="ECO:0000256" key="1">
    <source>
        <dbReference type="ARBA" id="ARBA00004123"/>
    </source>
</evidence>
<evidence type="ECO:0000256" key="6">
    <source>
        <dbReference type="ARBA" id="ARBA00023163"/>
    </source>
</evidence>
<dbReference type="Pfam" id="PF00172">
    <property type="entry name" value="Zn_clus"/>
    <property type="match status" value="1"/>
</dbReference>
<keyword evidence="7" id="KW-0539">Nucleus</keyword>
<keyword evidence="3" id="KW-0862">Zinc</keyword>
<organism evidence="10 11">
    <name type="scientific">Apiospora arundinis</name>
    <dbReference type="NCBI Taxonomy" id="335852"/>
    <lineage>
        <taxon>Eukaryota</taxon>
        <taxon>Fungi</taxon>
        <taxon>Dikarya</taxon>
        <taxon>Ascomycota</taxon>
        <taxon>Pezizomycotina</taxon>
        <taxon>Sordariomycetes</taxon>
        <taxon>Xylariomycetidae</taxon>
        <taxon>Amphisphaeriales</taxon>
        <taxon>Apiosporaceae</taxon>
        <taxon>Apiospora</taxon>
    </lineage>
</organism>
<evidence type="ECO:0000256" key="3">
    <source>
        <dbReference type="ARBA" id="ARBA00022833"/>
    </source>
</evidence>
<dbReference type="CDD" id="cd00067">
    <property type="entry name" value="GAL4"/>
    <property type="match status" value="1"/>
</dbReference>
<evidence type="ECO:0000259" key="9">
    <source>
        <dbReference type="PROSITE" id="PS50048"/>
    </source>
</evidence>
<dbReference type="InterPro" id="IPR036864">
    <property type="entry name" value="Zn2-C6_fun-type_DNA-bd_sf"/>
</dbReference>
<dbReference type="Proteomes" id="UP001390339">
    <property type="component" value="Unassembled WGS sequence"/>
</dbReference>
<feature type="domain" description="Zn(2)-C6 fungal-type" evidence="9">
    <location>
        <begin position="56"/>
        <end position="86"/>
    </location>
</feature>
<dbReference type="InterPro" id="IPR001138">
    <property type="entry name" value="Zn2Cys6_DnaBD"/>
</dbReference>
<name>A0ABR2IXA0_9PEZI</name>
<dbReference type="InterPro" id="IPR051615">
    <property type="entry name" value="Transcr_Regulatory_Elem"/>
</dbReference>
<comment type="caution">
    <text evidence="10">The sequence shown here is derived from an EMBL/GenBank/DDBJ whole genome shotgun (WGS) entry which is preliminary data.</text>
</comment>
<dbReference type="SMART" id="SM00066">
    <property type="entry name" value="GAL4"/>
    <property type="match status" value="1"/>
</dbReference>
<dbReference type="PANTHER" id="PTHR31313:SF4">
    <property type="entry name" value="CONIDIAL DEVELOPMENT PROTEIN FLUFFY"/>
    <property type="match status" value="1"/>
</dbReference>
<comment type="subcellular location">
    <subcellularLocation>
        <location evidence="1">Nucleus</location>
    </subcellularLocation>
</comment>
<evidence type="ECO:0000313" key="10">
    <source>
        <dbReference type="EMBL" id="KAK8869235.1"/>
    </source>
</evidence>
<feature type="region of interest" description="Disordered" evidence="8">
    <location>
        <begin position="1"/>
        <end position="47"/>
    </location>
</feature>
<reference evidence="10 11" key="1">
    <citation type="journal article" date="2024" name="IMA Fungus">
        <title>Apiospora arundinis, a panoply of carbohydrate-active enzymes and secondary metabolites.</title>
        <authorList>
            <person name="Sorensen T."/>
            <person name="Petersen C."/>
            <person name="Muurmann A.T."/>
            <person name="Christiansen J.V."/>
            <person name="Brundto M.L."/>
            <person name="Overgaard C.K."/>
            <person name="Boysen A.T."/>
            <person name="Wollenberg R.D."/>
            <person name="Larsen T.O."/>
            <person name="Sorensen J.L."/>
            <person name="Nielsen K.L."/>
            <person name="Sondergaard T.E."/>
        </authorList>
    </citation>
    <scope>NUCLEOTIDE SEQUENCE [LARGE SCALE GENOMIC DNA]</scope>
    <source>
        <strain evidence="10 11">AAU 773</strain>
    </source>
</reference>
<dbReference type="PROSITE" id="PS00463">
    <property type="entry name" value="ZN2_CY6_FUNGAL_1"/>
    <property type="match status" value="1"/>
</dbReference>
<keyword evidence="2" id="KW-0479">Metal-binding</keyword>
<keyword evidence="11" id="KW-1185">Reference proteome</keyword>
<gene>
    <name evidence="10" type="ORF">PGQ11_007813</name>
</gene>
<dbReference type="PANTHER" id="PTHR31313">
    <property type="entry name" value="TY1 ENHANCER ACTIVATOR"/>
    <property type="match status" value="1"/>
</dbReference>
<keyword evidence="5" id="KW-0238">DNA-binding</keyword>
<keyword evidence="4" id="KW-0805">Transcription regulation</keyword>
<dbReference type="PROSITE" id="PS50048">
    <property type="entry name" value="ZN2_CY6_FUNGAL_2"/>
    <property type="match status" value="1"/>
</dbReference>
<accession>A0ABR2IXA0</accession>
<protein>
    <submittedName>
        <fullName evidence="10">Fungal-specific transcription factor domain-containing protein</fullName>
    </submittedName>
</protein>
<dbReference type="SUPFAM" id="SSF57701">
    <property type="entry name" value="Zn2/Cys6 DNA-binding domain"/>
    <property type="match status" value="1"/>
</dbReference>
<evidence type="ECO:0000256" key="4">
    <source>
        <dbReference type="ARBA" id="ARBA00023015"/>
    </source>
</evidence>
<dbReference type="EMBL" id="JAPCWZ010000004">
    <property type="protein sequence ID" value="KAK8869235.1"/>
    <property type="molecule type" value="Genomic_DNA"/>
</dbReference>
<evidence type="ECO:0000256" key="8">
    <source>
        <dbReference type="SAM" id="MobiDB-lite"/>
    </source>
</evidence>
<sequence>MPDDEEMTERLTDGSGDTHSSSSVAHDKRSAVSVLPGTANAQARRSRRAGLVTSNACTECRKKRAKCDGNNPCARCNKHGIAHCAYETPSRQSTDSLRQEIDELRRQLDQKNTVLSALVNPQSPEEVLTRSRGGESVDIVSNVLEGTLHSEEDAAVPAVDSGPSLNLSQPTVPLLEQGLGGMSMAADIEQHDQVEAVHFRGLTRSADTGFAPEVLMWTASMVSYFRVSPRLFSDQVLSGMANYGFMGQMSIPTSLIWQCIAVHGPA</sequence>
<dbReference type="Gene3D" id="4.10.240.10">
    <property type="entry name" value="Zn(2)-C6 fungal-type DNA-binding domain"/>
    <property type="match status" value="1"/>
</dbReference>
<feature type="compositionally biased region" description="Low complexity" evidence="8">
    <location>
        <begin position="13"/>
        <end position="23"/>
    </location>
</feature>
<keyword evidence="6" id="KW-0804">Transcription</keyword>
<evidence type="ECO:0000313" key="11">
    <source>
        <dbReference type="Proteomes" id="UP001390339"/>
    </source>
</evidence>
<evidence type="ECO:0000256" key="5">
    <source>
        <dbReference type="ARBA" id="ARBA00023125"/>
    </source>
</evidence>
<evidence type="ECO:0000256" key="7">
    <source>
        <dbReference type="ARBA" id="ARBA00023242"/>
    </source>
</evidence>
<evidence type="ECO:0000256" key="2">
    <source>
        <dbReference type="ARBA" id="ARBA00022723"/>
    </source>
</evidence>